<feature type="compositionally biased region" description="Pro residues" evidence="2">
    <location>
        <begin position="47"/>
        <end position="56"/>
    </location>
</feature>
<keyword evidence="3" id="KW-0732">Signal</keyword>
<name>A0A9X9XGN7_9PROT</name>
<feature type="region of interest" description="Disordered" evidence="2">
    <location>
        <begin position="39"/>
        <end position="58"/>
    </location>
</feature>
<comment type="similarity">
    <text evidence="1">Belongs to the thioredoxin family. DsbA subfamily.</text>
</comment>
<proteinExistence type="inferred from homology"/>
<evidence type="ECO:0000313" key="5">
    <source>
        <dbReference type="EMBL" id="MBR0682873.1"/>
    </source>
</evidence>
<dbReference type="Gene3D" id="3.40.30.10">
    <property type="entry name" value="Glutaredoxin"/>
    <property type="match status" value="1"/>
</dbReference>
<dbReference type="EMBL" id="JAAEDL010000024">
    <property type="protein sequence ID" value="MBR0682873.1"/>
    <property type="molecule type" value="Genomic_DNA"/>
</dbReference>
<comment type="caution">
    <text evidence="5">The sequence shown here is derived from an EMBL/GenBank/DDBJ whole genome shotgun (WGS) entry which is preliminary data.</text>
</comment>
<evidence type="ECO:0000259" key="4">
    <source>
        <dbReference type="Pfam" id="PF13462"/>
    </source>
</evidence>
<keyword evidence="6" id="KW-1185">Reference proteome</keyword>
<evidence type="ECO:0000256" key="3">
    <source>
        <dbReference type="SAM" id="SignalP"/>
    </source>
</evidence>
<feature type="chain" id="PRO_5040892280" evidence="3">
    <location>
        <begin position="36"/>
        <end position="233"/>
    </location>
</feature>
<evidence type="ECO:0000313" key="6">
    <source>
        <dbReference type="Proteomes" id="UP001138709"/>
    </source>
</evidence>
<dbReference type="PANTHER" id="PTHR13887:SF56">
    <property type="entry name" value="THIOREDOXIN-LIKE REDUCTASE RV2466C"/>
    <property type="match status" value="1"/>
</dbReference>
<dbReference type="Proteomes" id="UP001138709">
    <property type="component" value="Unassembled WGS sequence"/>
</dbReference>
<dbReference type="AlphaFoldDB" id="A0A9X9XGN7"/>
<evidence type="ECO:0000256" key="1">
    <source>
        <dbReference type="ARBA" id="ARBA00005791"/>
    </source>
</evidence>
<feature type="signal peptide" evidence="3">
    <location>
        <begin position="1"/>
        <end position="35"/>
    </location>
</feature>
<organism evidence="5 6">
    <name type="scientific">Neoroseomonas eburnea</name>
    <dbReference type="NCBI Taxonomy" id="1346889"/>
    <lineage>
        <taxon>Bacteria</taxon>
        <taxon>Pseudomonadati</taxon>
        <taxon>Pseudomonadota</taxon>
        <taxon>Alphaproteobacteria</taxon>
        <taxon>Acetobacterales</taxon>
        <taxon>Acetobacteraceae</taxon>
        <taxon>Neoroseomonas</taxon>
    </lineage>
</organism>
<reference evidence="5" key="2">
    <citation type="journal article" date="2021" name="Syst. Appl. Microbiol.">
        <title>Roseomonas hellenica sp. nov., isolated from roots of wild-growing Alkanna tinctoria.</title>
        <authorList>
            <person name="Rat A."/>
            <person name="Naranjo H.D."/>
            <person name="Lebbe L."/>
            <person name="Cnockaert M."/>
            <person name="Krigas N."/>
            <person name="Grigoriadou K."/>
            <person name="Maloupa E."/>
            <person name="Willems A."/>
        </authorList>
    </citation>
    <scope>NUCLEOTIDE SEQUENCE</scope>
    <source>
        <strain evidence="5">LMG 31228</strain>
    </source>
</reference>
<dbReference type="InterPro" id="IPR012336">
    <property type="entry name" value="Thioredoxin-like_fold"/>
</dbReference>
<accession>A0A9X9XGN7</accession>
<dbReference type="PANTHER" id="PTHR13887">
    <property type="entry name" value="GLUTATHIONE S-TRANSFERASE KAPPA"/>
    <property type="match status" value="1"/>
</dbReference>
<reference evidence="5" key="1">
    <citation type="submission" date="2020-01" db="EMBL/GenBank/DDBJ databases">
        <authorList>
            <person name="Rat A."/>
        </authorList>
    </citation>
    <scope>NUCLEOTIDE SEQUENCE</scope>
    <source>
        <strain evidence="5">LMG 31228</strain>
    </source>
</reference>
<dbReference type="InterPro" id="IPR036249">
    <property type="entry name" value="Thioredoxin-like_sf"/>
</dbReference>
<gene>
    <name evidence="5" type="ORF">GXW74_20445</name>
</gene>
<sequence>MIHVRKQEERRMSHAIHRRTALAAALSVPAATALAQAPGPQAFEPTAPGPDTPRPLPGERIIGLADAPVAVIEYHSLTCGNCANFHTTIFPRIRTAFIEPGLVRFVMRDFPLDRVALEAAAMVHCGGPERYEALISTLYANKESWAHSADARTWLRRAGTVAGIPAARIDACMSNRGFTDQILLMRLQGEREFRVDATPSFVINGQLHRGVQSFERFSALVRPLLPPGTAPRG</sequence>
<dbReference type="Pfam" id="PF13462">
    <property type="entry name" value="Thioredoxin_4"/>
    <property type="match status" value="1"/>
</dbReference>
<protein>
    <submittedName>
        <fullName evidence="5">Thioredoxin domain-containing protein</fullName>
    </submittedName>
</protein>
<feature type="domain" description="Thioredoxin-like fold" evidence="4">
    <location>
        <begin position="58"/>
        <end position="221"/>
    </location>
</feature>
<dbReference type="SUPFAM" id="SSF52833">
    <property type="entry name" value="Thioredoxin-like"/>
    <property type="match status" value="1"/>
</dbReference>
<evidence type="ECO:0000256" key="2">
    <source>
        <dbReference type="SAM" id="MobiDB-lite"/>
    </source>
</evidence>